<dbReference type="InterPro" id="IPR018674">
    <property type="entry name" value="DUF2142_membrane"/>
</dbReference>
<feature type="transmembrane region" description="Helical" evidence="1">
    <location>
        <begin position="525"/>
        <end position="546"/>
    </location>
</feature>
<proteinExistence type="predicted"/>
<feature type="transmembrane region" description="Helical" evidence="1">
    <location>
        <begin position="225"/>
        <end position="246"/>
    </location>
</feature>
<dbReference type="Pfam" id="PF09913">
    <property type="entry name" value="DUF2142"/>
    <property type="match status" value="1"/>
</dbReference>
<organism evidence="2 3">
    <name type="scientific">Candidatus Lachnoclostridium stercoripullorum</name>
    <dbReference type="NCBI Taxonomy" id="2838635"/>
    <lineage>
        <taxon>Bacteria</taxon>
        <taxon>Bacillati</taxon>
        <taxon>Bacillota</taxon>
        <taxon>Clostridia</taxon>
        <taxon>Lachnospirales</taxon>
        <taxon>Lachnospiraceae</taxon>
    </lineage>
</organism>
<feature type="transmembrane region" description="Helical" evidence="1">
    <location>
        <begin position="306"/>
        <end position="330"/>
    </location>
</feature>
<feature type="transmembrane region" description="Helical" evidence="1">
    <location>
        <begin position="342"/>
        <end position="360"/>
    </location>
</feature>
<feature type="transmembrane region" description="Helical" evidence="1">
    <location>
        <begin position="266"/>
        <end position="294"/>
    </location>
</feature>
<protein>
    <submittedName>
        <fullName evidence="2">DUF2142 domain-containing protein</fullName>
    </submittedName>
</protein>
<feature type="transmembrane region" description="Helical" evidence="1">
    <location>
        <begin position="498"/>
        <end position="518"/>
    </location>
</feature>
<feature type="transmembrane region" description="Helical" evidence="1">
    <location>
        <begin position="462"/>
        <end position="486"/>
    </location>
</feature>
<gene>
    <name evidence="2" type="ORF">IAA28_03740</name>
</gene>
<feature type="transmembrane region" description="Helical" evidence="1">
    <location>
        <begin position="21"/>
        <end position="38"/>
    </location>
</feature>
<keyword evidence="1" id="KW-0472">Membrane</keyword>
<name>A0A9D1W3M4_9FIRM</name>
<dbReference type="AlphaFoldDB" id="A0A9D1W3M4"/>
<dbReference type="Proteomes" id="UP000886780">
    <property type="component" value="Unassembled WGS sequence"/>
</dbReference>
<comment type="caution">
    <text evidence="2">The sequence shown here is derived from an EMBL/GenBank/DDBJ whole genome shotgun (WGS) entry which is preliminary data.</text>
</comment>
<feature type="transmembrane region" description="Helical" evidence="1">
    <location>
        <begin position="429"/>
        <end position="446"/>
    </location>
</feature>
<feature type="transmembrane region" description="Helical" evidence="1">
    <location>
        <begin position="50"/>
        <end position="75"/>
    </location>
</feature>
<keyword evidence="1" id="KW-0812">Transmembrane</keyword>
<keyword evidence="1" id="KW-1133">Transmembrane helix</keyword>
<dbReference type="EMBL" id="DXEU01000064">
    <property type="protein sequence ID" value="HIX51903.1"/>
    <property type="molecule type" value="Genomic_DNA"/>
</dbReference>
<evidence type="ECO:0000313" key="2">
    <source>
        <dbReference type="EMBL" id="HIX51903.1"/>
    </source>
</evidence>
<feature type="transmembrane region" description="Helical" evidence="1">
    <location>
        <begin position="87"/>
        <end position="105"/>
    </location>
</feature>
<reference evidence="2" key="2">
    <citation type="submission" date="2021-04" db="EMBL/GenBank/DDBJ databases">
        <authorList>
            <person name="Gilroy R."/>
        </authorList>
    </citation>
    <scope>NUCLEOTIDE SEQUENCE</scope>
    <source>
        <strain evidence="2">ChiGjej4B4-12881</strain>
    </source>
</reference>
<evidence type="ECO:0000313" key="3">
    <source>
        <dbReference type="Proteomes" id="UP000886780"/>
    </source>
</evidence>
<reference evidence="2" key="1">
    <citation type="journal article" date="2021" name="PeerJ">
        <title>Extensive microbial diversity within the chicken gut microbiome revealed by metagenomics and culture.</title>
        <authorList>
            <person name="Gilroy R."/>
            <person name="Ravi A."/>
            <person name="Getino M."/>
            <person name="Pursley I."/>
            <person name="Horton D.L."/>
            <person name="Alikhan N.F."/>
            <person name="Baker D."/>
            <person name="Gharbi K."/>
            <person name="Hall N."/>
            <person name="Watson M."/>
            <person name="Adriaenssens E.M."/>
            <person name="Foster-Nyarko E."/>
            <person name="Jarju S."/>
            <person name="Secka A."/>
            <person name="Antonio M."/>
            <person name="Oren A."/>
            <person name="Chaudhuri R.R."/>
            <person name="La Ragione R."/>
            <person name="Hildebrand F."/>
            <person name="Pallen M.J."/>
        </authorList>
    </citation>
    <scope>NUCLEOTIDE SEQUENCE</scope>
    <source>
        <strain evidence="2">ChiGjej4B4-12881</strain>
    </source>
</reference>
<accession>A0A9D1W3M4</accession>
<evidence type="ECO:0000256" key="1">
    <source>
        <dbReference type="SAM" id="Phobius"/>
    </source>
</evidence>
<sequence length="548" mass="59388">MKSRTPGEAPGQRTRGAAFPWWVLGTVLVLAFGLWHLRDVRAGVIETGDAFLYGWYGLLMAGCGIACLGSGWLFFHKRAALETVSAVCALCLGVMYLLVLAPLSAPDEVSHFISAYRLSNEMLGQPAADESGRVYVRSQDAFLLDTELAPGESLAAAEEAGETTVLGQTLTEHTYRKIHDAGLWGTGETGMETTAKPPVETTPLAYLPQALGLTLGRLAGLGGLGLLYLGRLGNLLLYTAAVWWAIRQLPFGKEILAGVSLLPMSLHLAASFSYDAVILSMSFLFTAVTLRLAFGAGTVRKRDVAAMAAIMGVLGPCKMIYGVLLGFCLLIPVKKFGNWRRWLLAAASVLAVYAAAMVLVNSGTIAQYAGETESYVGWAGESGYTFGWVIRNPVKTLGLLYNTLLVKGEYYHLTMLGNWMGNLDPVLDVPYLLIWAVTLALLLLAMKKPGAETIYLAGGRRLWVFAVCLGCFLAASLSMLIAWTPASSKIIMGVQGRYFLPVLPALLMAVKNNWIALTRNRDRELLYFMVCVSGYALLRLFSIVSIRI</sequence>